<organism evidence="2 3">
    <name type="scientific">Rheinheimera maricola</name>
    <dbReference type="NCBI Taxonomy" id="2793282"/>
    <lineage>
        <taxon>Bacteria</taxon>
        <taxon>Pseudomonadati</taxon>
        <taxon>Pseudomonadota</taxon>
        <taxon>Gammaproteobacteria</taxon>
        <taxon>Chromatiales</taxon>
        <taxon>Chromatiaceae</taxon>
        <taxon>Rheinheimera</taxon>
    </lineage>
</organism>
<evidence type="ECO:0000313" key="3">
    <source>
        <dbReference type="Proteomes" id="UP000663814"/>
    </source>
</evidence>
<feature type="chain" id="PRO_5047252709" description="Transporter substrate-binding domain-containing protein" evidence="1">
    <location>
        <begin position="22"/>
        <end position="228"/>
    </location>
</feature>
<name>A0ABS7XCW5_9GAMM</name>
<keyword evidence="3" id="KW-1185">Reference proteome</keyword>
<dbReference type="SUPFAM" id="SSF53850">
    <property type="entry name" value="Periplasmic binding protein-like II"/>
    <property type="match status" value="1"/>
</dbReference>
<sequence>MINRRGSLLLLVIVMCQAAVAAPKQHLVFSHSGHPVTRDRLIPLLQEVYGNLGYQLTFQEADGARALKLLNDGLVDGDVGRLAPLLSKLDNAAPVVLLDTVQVVLYCRPDLPCDSAVLLDPKQRVLVPTQDATLQILTSDIQAKRYFNSDWHNIIVMFNAGKVDYLVWIESDLLQPPKLENANRSETNIGPFGLYHILHKKHQQLGSSIAVMLSKQLNQLGFNLEQAQ</sequence>
<evidence type="ECO:0000256" key="1">
    <source>
        <dbReference type="SAM" id="SignalP"/>
    </source>
</evidence>
<dbReference type="Proteomes" id="UP000663814">
    <property type="component" value="Unassembled WGS sequence"/>
</dbReference>
<dbReference type="RefSeq" id="WP_205311421.1">
    <property type="nucleotide sequence ID" value="NZ_JAERPS020000004.1"/>
</dbReference>
<reference evidence="2 3" key="2">
    <citation type="submission" date="2021-08" db="EMBL/GenBank/DDBJ databases">
        <title>Rheinheimera aquimaris sp. nov., isolated from seawater of the East Sea in Korea.</title>
        <authorList>
            <person name="Kim K.H."/>
            <person name="Wenting R."/>
            <person name="Kim K.R."/>
            <person name="Jeon C.O."/>
        </authorList>
    </citation>
    <scope>NUCLEOTIDE SEQUENCE [LARGE SCALE GENOMIC DNA]</scope>
    <source>
        <strain evidence="2 3">MA-13</strain>
    </source>
</reference>
<proteinExistence type="predicted"/>
<evidence type="ECO:0008006" key="4">
    <source>
        <dbReference type="Google" id="ProtNLM"/>
    </source>
</evidence>
<feature type="signal peptide" evidence="1">
    <location>
        <begin position="1"/>
        <end position="21"/>
    </location>
</feature>
<reference evidence="2 3" key="1">
    <citation type="submission" date="2020-12" db="EMBL/GenBank/DDBJ databases">
        <authorList>
            <person name="Ruan W."/>
            <person name="Khan S.A."/>
            <person name="Jeon C.O."/>
        </authorList>
    </citation>
    <scope>NUCLEOTIDE SEQUENCE [LARGE SCALE GENOMIC DNA]</scope>
    <source>
        <strain evidence="2 3">MA-13</strain>
    </source>
</reference>
<accession>A0ABS7XCW5</accession>
<protein>
    <recommendedName>
        <fullName evidence="4">Transporter substrate-binding domain-containing protein</fullName>
    </recommendedName>
</protein>
<gene>
    <name evidence="2" type="ORF">I4W93_012675</name>
</gene>
<dbReference type="EMBL" id="JAERPS020000004">
    <property type="protein sequence ID" value="MBZ9612452.1"/>
    <property type="molecule type" value="Genomic_DNA"/>
</dbReference>
<keyword evidence="1" id="KW-0732">Signal</keyword>
<comment type="caution">
    <text evidence="2">The sequence shown here is derived from an EMBL/GenBank/DDBJ whole genome shotgun (WGS) entry which is preliminary data.</text>
</comment>
<evidence type="ECO:0000313" key="2">
    <source>
        <dbReference type="EMBL" id="MBZ9612452.1"/>
    </source>
</evidence>